<dbReference type="Proteomes" id="UP000887569">
    <property type="component" value="Unplaced"/>
</dbReference>
<evidence type="ECO:0000313" key="2">
    <source>
        <dbReference type="WBParaSite" id="PgE012_g003_t07"/>
    </source>
</evidence>
<keyword evidence="1" id="KW-1185">Reference proteome</keyword>
<evidence type="ECO:0000313" key="1">
    <source>
        <dbReference type="Proteomes" id="UP000887569"/>
    </source>
</evidence>
<accession>A0A914ZXP3</accession>
<reference evidence="2 3" key="1">
    <citation type="submission" date="2022-11" db="UniProtKB">
        <authorList>
            <consortium name="WormBaseParasite"/>
        </authorList>
    </citation>
    <scope>IDENTIFICATION</scope>
</reference>
<evidence type="ECO:0000313" key="3">
    <source>
        <dbReference type="WBParaSite" id="PgE012_g003_t09"/>
    </source>
</evidence>
<protein>
    <submittedName>
        <fullName evidence="2 3">Uncharacterized protein</fullName>
    </submittedName>
</protein>
<dbReference type="AlphaFoldDB" id="A0A914ZXP3"/>
<name>A0A914ZXP3_PARUN</name>
<dbReference type="WBParaSite" id="PgE012_g003_t09">
    <property type="protein sequence ID" value="PgE012_g003_t09"/>
    <property type="gene ID" value="PgE012_g003"/>
</dbReference>
<organism evidence="1 3">
    <name type="scientific">Parascaris univalens</name>
    <name type="common">Nematode worm</name>
    <dbReference type="NCBI Taxonomy" id="6257"/>
    <lineage>
        <taxon>Eukaryota</taxon>
        <taxon>Metazoa</taxon>
        <taxon>Ecdysozoa</taxon>
        <taxon>Nematoda</taxon>
        <taxon>Chromadorea</taxon>
        <taxon>Rhabditida</taxon>
        <taxon>Spirurina</taxon>
        <taxon>Ascaridomorpha</taxon>
        <taxon>Ascaridoidea</taxon>
        <taxon>Ascarididae</taxon>
        <taxon>Parascaris</taxon>
    </lineage>
</organism>
<dbReference type="WBParaSite" id="PgE012_g003_t07">
    <property type="protein sequence ID" value="PgE012_g003_t07"/>
    <property type="gene ID" value="PgE012_g003"/>
</dbReference>
<sequence>MHKCFLQMSCDACSMKGFSSASQVYRLCGKLTENALGTSEVSMQRLGIMKEKVAISGHLGTDNNYLRAWDCHKNQCYLCHEEHQIQNKQRIL</sequence>
<proteinExistence type="predicted"/>